<accession>A0A4P5P4C2</accession>
<evidence type="ECO:0000259" key="1">
    <source>
        <dbReference type="PROSITE" id="PS50943"/>
    </source>
</evidence>
<dbReference type="Pfam" id="PF13443">
    <property type="entry name" value="HTH_26"/>
    <property type="match status" value="1"/>
</dbReference>
<organism evidence="2 3">
    <name type="scientific">Enterococcus florum</name>
    <dbReference type="NCBI Taxonomy" id="2480627"/>
    <lineage>
        <taxon>Bacteria</taxon>
        <taxon>Bacillati</taxon>
        <taxon>Bacillota</taxon>
        <taxon>Bacilli</taxon>
        <taxon>Lactobacillales</taxon>
        <taxon>Enterococcaceae</taxon>
        <taxon>Enterococcus</taxon>
    </lineage>
</organism>
<comment type="caution">
    <text evidence="2">The sequence shown here is derived from an EMBL/GenBank/DDBJ whole genome shotgun (WGS) entry which is preliminary data.</text>
</comment>
<dbReference type="InterPro" id="IPR001387">
    <property type="entry name" value="Cro/C1-type_HTH"/>
</dbReference>
<dbReference type="RefSeq" id="WP_146620981.1">
    <property type="nucleotide sequence ID" value="NZ_BJCC01000003.1"/>
</dbReference>
<sequence length="92" mass="10159">MNISMLAEKKTQNLARTISDNLSWYMNITMRISNKELANKSGVSESTISLLKNDTDGKQRPDLSTLSKLALGLGVDFLDLVTEKKVITAKEA</sequence>
<dbReference type="Proteomes" id="UP000290567">
    <property type="component" value="Unassembled WGS sequence"/>
</dbReference>
<dbReference type="AlphaFoldDB" id="A0A4P5P4C2"/>
<dbReference type="SUPFAM" id="SSF47413">
    <property type="entry name" value="lambda repressor-like DNA-binding domains"/>
    <property type="match status" value="1"/>
</dbReference>
<dbReference type="EMBL" id="BJCC01000003">
    <property type="protein sequence ID" value="GCF92470.1"/>
    <property type="molecule type" value="Genomic_DNA"/>
</dbReference>
<reference evidence="3" key="1">
    <citation type="submission" date="2019-02" db="EMBL/GenBank/DDBJ databases">
        <title>Draft genome sequence of Enterococcus sp. Gos25-1.</title>
        <authorList>
            <person name="Tanaka N."/>
            <person name="Shiwa Y."/>
            <person name="Fujita N."/>
        </authorList>
    </citation>
    <scope>NUCLEOTIDE SEQUENCE [LARGE SCALE GENOMIC DNA]</scope>
    <source>
        <strain evidence="3">Gos25-1</strain>
    </source>
</reference>
<keyword evidence="3" id="KW-1185">Reference proteome</keyword>
<dbReference type="InterPro" id="IPR010982">
    <property type="entry name" value="Lambda_DNA-bd_dom_sf"/>
</dbReference>
<protein>
    <recommendedName>
        <fullName evidence="1">HTH cro/C1-type domain-containing protein</fullName>
    </recommendedName>
</protein>
<dbReference type="PROSITE" id="PS50943">
    <property type="entry name" value="HTH_CROC1"/>
    <property type="match status" value="1"/>
</dbReference>
<dbReference type="CDD" id="cd00093">
    <property type="entry name" value="HTH_XRE"/>
    <property type="match status" value="1"/>
</dbReference>
<dbReference type="Gene3D" id="1.10.260.40">
    <property type="entry name" value="lambda repressor-like DNA-binding domains"/>
    <property type="match status" value="1"/>
</dbReference>
<dbReference type="GO" id="GO:0003677">
    <property type="term" value="F:DNA binding"/>
    <property type="evidence" value="ECO:0007669"/>
    <property type="project" value="InterPro"/>
</dbReference>
<gene>
    <name evidence="2" type="ORF">NRIC_03610</name>
</gene>
<name>A0A4P5P4C2_9ENTE</name>
<evidence type="ECO:0000313" key="2">
    <source>
        <dbReference type="EMBL" id="GCF92470.1"/>
    </source>
</evidence>
<evidence type="ECO:0000313" key="3">
    <source>
        <dbReference type="Proteomes" id="UP000290567"/>
    </source>
</evidence>
<dbReference type="OrthoDB" id="2193025at2"/>
<proteinExistence type="predicted"/>
<feature type="domain" description="HTH cro/C1-type" evidence="1">
    <location>
        <begin position="35"/>
        <end position="80"/>
    </location>
</feature>